<name>A0A034W0Z6_BACDO</name>
<dbReference type="OrthoDB" id="8054762at2759"/>
<dbReference type="AlphaFoldDB" id="A0A034W0Z6"/>
<organism evidence="1">
    <name type="scientific">Bactrocera dorsalis</name>
    <name type="common">Oriental fruit fly</name>
    <name type="synonym">Dacus dorsalis</name>
    <dbReference type="NCBI Taxonomy" id="27457"/>
    <lineage>
        <taxon>Eukaryota</taxon>
        <taxon>Metazoa</taxon>
        <taxon>Ecdysozoa</taxon>
        <taxon>Arthropoda</taxon>
        <taxon>Hexapoda</taxon>
        <taxon>Insecta</taxon>
        <taxon>Pterygota</taxon>
        <taxon>Neoptera</taxon>
        <taxon>Endopterygota</taxon>
        <taxon>Diptera</taxon>
        <taxon>Brachycera</taxon>
        <taxon>Muscomorpha</taxon>
        <taxon>Tephritoidea</taxon>
        <taxon>Tephritidae</taxon>
        <taxon>Bactrocera</taxon>
        <taxon>Bactrocera</taxon>
    </lineage>
</organism>
<proteinExistence type="predicted"/>
<reference evidence="1" key="1">
    <citation type="journal article" date="2014" name="BMC Genomics">
        <title>Characterizing the developmental transcriptome of the oriental fruit fly, Bactrocera dorsalis (Diptera: Tephritidae) through comparative genomic analysis with Drosophila melanogaster utilizing modENCODE datasets.</title>
        <authorList>
            <person name="Geib S.M."/>
            <person name="Calla B."/>
            <person name="Hall B."/>
            <person name="Hou S."/>
            <person name="Manoukis N.C."/>
        </authorList>
    </citation>
    <scope>NUCLEOTIDE SEQUENCE</scope>
    <source>
        <strain evidence="1">Punador</strain>
    </source>
</reference>
<protein>
    <submittedName>
        <fullName evidence="1">Uncharacterized protein</fullName>
    </submittedName>
</protein>
<accession>A0A034W0Z6</accession>
<evidence type="ECO:0000313" key="1">
    <source>
        <dbReference type="EMBL" id="JAC48354.1"/>
    </source>
</evidence>
<feature type="non-terminal residue" evidence="1">
    <location>
        <position position="1"/>
    </location>
</feature>
<sequence>LHCFIKVIFKMTEMKENDLNENMEGIDLLEYCFYHKFLLVEELVLQKNFLKLHHGRCTVIGKLIQHQNGYPVLENINQSSILPRACNLPEGTVNLRLFKFVTADVELKFGQYCEVCGEVVLWNPNSPRDNWLSMTPRSAVELELKNCDKAVRKQKIEKLCDTYLPAVNIFRVDYIDCAVELIQRHLKIRLLTSNHKRNN</sequence>
<dbReference type="EMBL" id="GAKP01010598">
    <property type="protein sequence ID" value="JAC48354.1"/>
    <property type="molecule type" value="Transcribed_RNA"/>
</dbReference>